<evidence type="ECO:0000259" key="7">
    <source>
        <dbReference type="PROSITE" id="PS51918"/>
    </source>
</evidence>
<organism evidence="8 9">
    <name type="scientific">Rhodopseudomonas faecalis</name>
    <dbReference type="NCBI Taxonomy" id="99655"/>
    <lineage>
        <taxon>Bacteria</taxon>
        <taxon>Pseudomonadati</taxon>
        <taxon>Pseudomonadota</taxon>
        <taxon>Alphaproteobacteria</taxon>
        <taxon>Hyphomicrobiales</taxon>
        <taxon>Nitrobacteraceae</taxon>
        <taxon>Rhodopseudomonas</taxon>
    </lineage>
</organism>
<dbReference type="NCBIfam" id="TIGR04107">
    <property type="entry name" value="rSAM_HutW"/>
    <property type="match status" value="1"/>
</dbReference>
<comment type="caution">
    <text evidence="8">The sequence shown here is derived from an EMBL/GenBank/DDBJ whole genome shotgun (WGS) entry which is preliminary data.</text>
</comment>
<keyword evidence="4" id="KW-0408">Iron</keyword>
<dbReference type="PANTHER" id="PTHR13932:SF9">
    <property type="entry name" value="COPROPORPHYRINOGEN III OXIDASE"/>
    <property type="match status" value="1"/>
</dbReference>
<accession>A0A318TKE1</accession>
<dbReference type="Gene3D" id="3.20.20.70">
    <property type="entry name" value="Aldolase class I"/>
    <property type="match status" value="1"/>
</dbReference>
<keyword evidence="2" id="KW-0949">S-adenosyl-L-methionine</keyword>
<evidence type="ECO:0000256" key="3">
    <source>
        <dbReference type="ARBA" id="ARBA00022723"/>
    </source>
</evidence>
<dbReference type="CDD" id="cd01335">
    <property type="entry name" value="Radical_SAM"/>
    <property type="match status" value="1"/>
</dbReference>
<dbReference type="SFLD" id="SFLDS00029">
    <property type="entry name" value="Radical_SAM"/>
    <property type="match status" value="1"/>
</dbReference>
<keyword evidence="5" id="KW-0411">Iron-sulfur</keyword>
<dbReference type="Proteomes" id="UP000248148">
    <property type="component" value="Unassembled WGS sequence"/>
</dbReference>
<feature type="region of interest" description="Disordered" evidence="6">
    <location>
        <begin position="1"/>
        <end position="25"/>
    </location>
</feature>
<dbReference type="GO" id="GO:0051539">
    <property type="term" value="F:4 iron, 4 sulfur cluster binding"/>
    <property type="evidence" value="ECO:0007669"/>
    <property type="project" value="TreeGrafter"/>
</dbReference>
<dbReference type="SFLD" id="SFLDF00311">
    <property type="entry name" value="heme_degradation_proteins_(Hut"/>
    <property type="match status" value="1"/>
</dbReference>
<protein>
    <submittedName>
        <fullName evidence="8">Anaerobic coproporphyrinogen III oxidase</fullName>
    </submittedName>
</protein>
<evidence type="ECO:0000256" key="6">
    <source>
        <dbReference type="SAM" id="MobiDB-lite"/>
    </source>
</evidence>
<keyword evidence="3" id="KW-0479">Metal-binding</keyword>
<dbReference type="GO" id="GO:0006779">
    <property type="term" value="P:porphyrin-containing compound biosynthetic process"/>
    <property type="evidence" value="ECO:0007669"/>
    <property type="project" value="TreeGrafter"/>
</dbReference>
<gene>
    <name evidence="8" type="ORF">BJ122_10699</name>
</gene>
<feature type="compositionally biased region" description="Polar residues" evidence="6">
    <location>
        <begin position="1"/>
        <end position="11"/>
    </location>
</feature>
<dbReference type="InterPro" id="IPR007197">
    <property type="entry name" value="rSAM"/>
</dbReference>
<evidence type="ECO:0000313" key="8">
    <source>
        <dbReference type="EMBL" id="PYF03608.1"/>
    </source>
</evidence>
<dbReference type="RefSeq" id="WP_245407643.1">
    <property type="nucleotide sequence ID" value="NZ_QJTI01000006.1"/>
</dbReference>
<dbReference type="EMBL" id="QJTI01000006">
    <property type="protein sequence ID" value="PYF03608.1"/>
    <property type="molecule type" value="Genomic_DNA"/>
</dbReference>
<evidence type="ECO:0000313" key="9">
    <source>
        <dbReference type="Proteomes" id="UP000248148"/>
    </source>
</evidence>
<dbReference type="InterPro" id="IPR006638">
    <property type="entry name" value="Elp3/MiaA/NifB-like_rSAM"/>
</dbReference>
<dbReference type="PROSITE" id="PS51918">
    <property type="entry name" value="RADICAL_SAM"/>
    <property type="match status" value="1"/>
</dbReference>
<dbReference type="GO" id="GO:0046872">
    <property type="term" value="F:metal ion binding"/>
    <property type="evidence" value="ECO:0007669"/>
    <property type="project" value="UniProtKB-KW"/>
</dbReference>
<sequence>MSDASGVSSAAAQAKPKFHHHPGSMEPPRIADYLVRVGCDPLTEAFAKRSFSPPWRGSRPVEADDVDAVLHEIYATPREQAAVAYLHVPYCQNHCLFCGFFQNVWRPEVAADYVDDVIAELASKADTALVASAPIDAVYIGGGTPSALPEDQMARLVRALHDYLPLAPDCEITMEGRSFGFAPSKAIAVADAGVTRLSIGVQSFASEVRRRLGRKLNGDDVKAFLAELVALDRTVVVCDLMYGLPGQSAEDWRRDIETVNDIGLDGVTLYALNVFPGGPLSRAIASGKLPAQAGIAVQARAYADAVDRLEAYGWLQVSQSHMVKSQRERNRYNSSIKRGAPCLPFGPGAGGQAHGYRWRNVINVAERRQMLAEHRAPVEGLALVPTHHGAHAAIAAGLEAGQLDLAAVEALRPGFRAAVAPLLANWTEAGLGELNHNSFVPSRAGAFWIGNLTSGLSAGLDSSPPVITPRGCP</sequence>
<evidence type="ECO:0000256" key="1">
    <source>
        <dbReference type="ARBA" id="ARBA00001966"/>
    </source>
</evidence>
<dbReference type="SFLD" id="SFLDG01065">
    <property type="entry name" value="anaerobic_coproporphyrinogen-I"/>
    <property type="match status" value="1"/>
</dbReference>
<dbReference type="InterPro" id="IPR058240">
    <property type="entry name" value="rSAM_sf"/>
</dbReference>
<name>A0A318TKE1_9BRAD</name>
<dbReference type="PANTHER" id="PTHR13932">
    <property type="entry name" value="COPROPORPHYRINIGEN III OXIDASE"/>
    <property type="match status" value="1"/>
</dbReference>
<dbReference type="InterPro" id="IPR026332">
    <property type="entry name" value="HutW"/>
</dbReference>
<dbReference type="GO" id="GO:0003824">
    <property type="term" value="F:catalytic activity"/>
    <property type="evidence" value="ECO:0007669"/>
    <property type="project" value="InterPro"/>
</dbReference>
<dbReference type="AlphaFoldDB" id="A0A318TKE1"/>
<feature type="domain" description="Radical SAM core" evidence="7">
    <location>
        <begin position="76"/>
        <end position="307"/>
    </location>
</feature>
<dbReference type="SMART" id="SM00729">
    <property type="entry name" value="Elp3"/>
    <property type="match status" value="1"/>
</dbReference>
<dbReference type="InterPro" id="IPR013785">
    <property type="entry name" value="Aldolase_TIM"/>
</dbReference>
<reference evidence="8 9" key="1">
    <citation type="submission" date="2018-06" db="EMBL/GenBank/DDBJ databases">
        <title>Genomic Encyclopedia of Archaeal and Bacterial Type Strains, Phase II (KMG-II): from individual species to whole genera.</title>
        <authorList>
            <person name="Goeker M."/>
        </authorList>
    </citation>
    <scope>NUCLEOTIDE SEQUENCE [LARGE SCALE GENOMIC DNA]</scope>
    <source>
        <strain evidence="8 9">JCM 11668</strain>
    </source>
</reference>
<dbReference type="Pfam" id="PF04055">
    <property type="entry name" value="Radical_SAM"/>
    <property type="match status" value="1"/>
</dbReference>
<dbReference type="InterPro" id="IPR034505">
    <property type="entry name" value="Coproporphyrinogen-III_oxidase"/>
</dbReference>
<evidence type="ECO:0000256" key="5">
    <source>
        <dbReference type="ARBA" id="ARBA00023014"/>
    </source>
</evidence>
<dbReference type="SFLD" id="SFLDG01082">
    <property type="entry name" value="B12-binding_domain_containing"/>
    <property type="match status" value="1"/>
</dbReference>
<dbReference type="SUPFAM" id="SSF102114">
    <property type="entry name" value="Radical SAM enzymes"/>
    <property type="match status" value="1"/>
</dbReference>
<dbReference type="GO" id="GO:0005737">
    <property type="term" value="C:cytoplasm"/>
    <property type="evidence" value="ECO:0007669"/>
    <property type="project" value="TreeGrafter"/>
</dbReference>
<evidence type="ECO:0000256" key="4">
    <source>
        <dbReference type="ARBA" id="ARBA00023004"/>
    </source>
</evidence>
<proteinExistence type="predicted"/>
<comment type="cofactor">
    <cofactor evidence="1">
        <name>[4Fe-4S] cluster</name>
        <dbReference type="ChEBI" id="CHEBI:49883"/>
    </cofactor>
</comment>
<keyword evidence="9" id="KW-1185">Reference proteome</keyword>
<evidence type="ECO:0000256" key="2">
    <source>
        <dbReference type="ARBA" id="ARBA00022691"/>
    </source>
</evidence>